<keyword evidence="1 6" id="KW-0645">Protease</keyword>
<keyword evidence="3 6" id="KW-0378">Hydrolase</keyword>
<dbReference type="Pfam" id="PF01435">
    <property type="entry name" value="Peptidase_M48"/>
    <property type="match status" value="1"/>
</dbReference>
<evidence type="ECO:0000256" key="5">
    <source>
        <dbReference type="ARBA" id="ARBA00023049"/>
    </source>
</evidence>
<evidence type="ECO:0000313" key="9">
    <source>
        <dbReference type="Proteomes" id="UP000306113"/>
    </source>
</evidence>
<dbReference type="AlphaFoldDB" id="A0A4S3M704"/>
<evidence type="ECO:0000313" key="8">
    <source>
        <dbReference type="EMBL" id="THD71413.1"/>
    </source>
</evidence>
<gene>
    <name evidence="8" type="ORF">E7681_17840</name>
</gene>
<comment type="caution">
    <text evidence="8">The sequence shown here is derived from an EMBL/GenBank/DDBJ whole genome shotgun (WGS) entry which is preliminary data.</text>
</comment>
<keyword evidence="4 6" id="KW-0862">Zinc</keyword>
<evidence type="ECO:0000256" key="3">
    <source>
        <dbReference type="ARBA" id="ARBA00022801"/>
    </source>
</evidence>
<feature type="domain" description="Peptidase M48" evidence="7">
    <location>
        <begin position="44"/>
        <end position="219"/>
    </location>
</feature>
<keyword evidence="5 6" id="KW-0482">Metalloprotease</keyword>
<evidence type="ECO:0000256" key="4">
    <source>
        <dbReference type="ARBA" id="ARBA00022833"/>
    </source>
</evidence>
<name>A0A4S3M704_9RHOB</name>
<protein>
    <submittedName>
        <fullName evidence="8">Peptidase M48, Ste24p</fullName>
    </submittedName>
</protein>
<dbReference type="InterPro" id="IPR051156">
    <property type="entry name" value="Mito/Outer_Membr_Metalloprot"/>
</dbReference>
<proteinExistence type="inferred from homology"/>
<evidence type="ECO:0000256" key="2">
    <source>
        <dbReference type="ARBA" id="ARBA00022723"/>
    </source>
</evidence>
<evidence type="ECO:0000259" key="7">
    <source>
        <dbReference type="Pfam" id="PF01435"/>
    </source>
</evidence>
<dbReference type="GO" id="GO:0004222">
    <property type="term" value="F:metalloendopeptidase activity"/>
    <property type="evidence" value="ECO:0007669"/>
    <property type="project" value="InterPro"/>
</dbReference>
<dbReference type="Gene3D" id="3.30.2010.10">
    <property type="entry name" value="Metalloproteases ('zincins'), catalytic domain"/>
    <property type="match status" value="1"/>
</dbReference>
<comment type="cofactor">
    <cofactor evidence="6">
        <name>Zn(2+)</name>
        <dbReference type="ChEBI" id="CHEBI:29105"/>
    </cofactor>
    <text evidence="6">Binds 1 zinc ion per subunit.</text>
</comment>
<sequence>MFQQAKNDTNRSQASKNVAEGRFRRVAARVAPVAEKLCAQETAERQGFDCKVSIQIDREMKERNAYFTYVKEKPVIRLSMPILQDAESDHEVAFIMSHEYGHLIGRHIEKQKQQALVGAIILGAITAYANSQSAAAGQYYDPNAIDRNMQIGAAAGSMAYSQSYELESDTLGTRIAAAAGYDPVKGAKFFARPEKARTEAGKLSFWGTHPPDEKRLATVIAVDDQIRQRQALERRK</sequence>
<evidence type="ECO:0000256" key="1">
    <source>
        <dbReference type="ARBA" id="ARBA00022670"/>
    </source>
</evidence>
<dbReference type="RefSeq" id="WP_136340620.1">
    <property type="nucleotide sequence ID" value="NZ_SSMD01000012.1"/>
</dbReference>
<dbReference type="PANTHER" id="PTHR22726:SF1">
    <property type="entry name" value="METALLOENDOPEPTIDASE OMA1, MITOCHONDRIAL"/>
    <property type="match status" value="1"/>
</dbReference>
<dbReference type="GO" id="GO:0016020">
    <property type="term" value="C:membrane"/>
    <property type="evidence" value="ECO:0007669"/>
    <property type="project" value="TreeGrafter"/>
</dbReference>
<dbReference type="InterPro" id="IPR001915">
    <property type="entry name" value="Peptidase_M48"/>
</dbReference>
<keyword evidence="9" id="KW-1185">Reference proteome</keyword>
<dbReference type="PANTHER" id="PTHR22726">
    <property type="entry name" value="METALLOENDOPEPTIDASE OMA1"/>
    <property type="match status" value="1"/>
</dbReference>
<dbReference type="EMBL" id="SSMD01000012">
    <property type="protein sequence ID" value="THD71413.1"/>
    <property type="molecule type" value="Genomic_DNA"/>
</dbReference>
<organism evidence="8 9">
    <name type="scientific">Thalassobius vesicularis</name>
    <dbReference type="NCBI Taxonomy" id="1294297"/>
    <lineage>
        <taxon>Bacteria</taxon>
        <taxon>Pseudomonadati</taxon>
        <taxon>Pseudomonadota</taxon>
        <taxon>Alphaproteobacteria</taxon>
        <taxon>Rhodobacterales</taxon>
        <taxon>Roseobacteraceae</taxon>
        <taxon>Thalassovita</taxon>
    </lineage>
</organism>
<dbReference type="Proteomes" id="UP000306113">
    <property type="component" value="Unassembled WGS sequence"/>
</dbReference>
<dbReference type="GO" id="GO:0046872">
    <property type="term" value="F:metal ion binding"/>
    <property type="evidence" value="ECO:0007669"/>
    <property type="project" value="UniProtKB-KW"/>
</dbReference>
<keyword evidence="2" id="KW-0479">Metal-binding</keyword>
<dbReference type="GO" id="GO:0051603">
    <property type="term" value="P:proteolysis involved in protein catabolic process"/>
    <property type="evidence" value="ECO:0007669"/>
    <property type="project" value="TreeGrafter"/>
</dbReference>
<evidence type="ECO:0000256" key="6">
    <source>
        <dbReference type="RuleBase" id="RU003983"/>
    </source>
</evidence>
<reference evidence="8 9" key="1">
    <citation type="submission" date="2019-04" db="EMBL/GenBank/DDBJ databases">
        <title>Draft genome sequence of Youngimonas vesicularis.</title>
        <authorList>
            <person name="Hameed A."/>
        </authorList>
    </citation>
    <scope>NUCLEOTIDE SEQUENCE [LARGE SCALE GENOMIC DNA]</scope>
    <source>
        <strain evidence="8 9">CC-AMW-E</strain>
    </source>
</reference>
<accession>A0A4S3M704</accession>
<dbReference type="OrthoDB" id="7338723at2"/>
<comment type="similarity">
    <text evidence="6">Belongs to the peptidase M48 family.</text>
</comment>